<reference evidence="2 3" key="1">
    <citation type="submission" date="2016-06" db="EMBL/GenBank/DDBJ databases">
        <title>Draft genome sequence of Flavobacterium succinicans strain DD5b.</title>
        <authorList>
            <person name="Poehlein A."/>
            <person name="Daniel R."/>
            <person name="Simeonova D.D."/>
        </authorList>
    </citation>
    <scope>NUCLEOTIDE SEQUENCE [LARGE SCALE GENOMIC DNA]</scope>
    <source>
        <strain evidence="2 3">DD5b</strain>
    </source>
</reference>
<comment type="caution">
    <text evidence="2">The sequence shown here is derived from an EMBL/GenBank/DDBJ whole genome shotgun (WGS) entry which is preliminary data.</text>
</comment>
<gene>
    <name evidence="2" type="ORF">FLB_01450</name>
</gene>
<proteinExistence type="predicted"/>
<keyword evidence="1" id="KW-0472">Membrane</keyword>
<dbReference type="AlphaFoldDB" id="A0A199XW13"/>
<evidence type="ECO:0000256" key="1">
    <source>
        <dbReference type="SAM" id="Phobius"/>
    </source>
</evidence>
<accession>A0A199XW13</accession>
<dbReference type="EMBL" id="JMTM01000006">
    <property type="protein sequence ID" value="OAZ05451.1"/>
    <property type="molecule type" value="Genomic_DNA"/>
</dbReference>
<evidence type="ECO:0000313" key="2">
    <source>
        <dbReference type="EMBL" id="OAZ05451.1"/>
    </source>
</evidence>
<keyword evidence="1" id="KW-1133">Transmembrane helix</keyword>
<sequence>MTFERMSFFLVFMLSMLTFFSLNKRILNTFTQQVSWLKLFIIQKKHYEFL</sequence>
<dbReference type="Proteomes" id="UP000093807">
    <property type="component" value="Unassembled WGS sequence"/>
</dbReference>
<keyword evidence="3" id="KW-1185">Reference proteome</keyword>
<keyword evidence="1" id="KW-0812">Transmembrane</keyword>
<name>A0A199XW13_9FLAO</name>
<dbReference type="PATRIC" id="fig|29536.5.peg.149"/>
<feature type="transmembrane region" description="Helical" evidence="1">
    <location>
        <begin position="6"/>
        <end position="23"/>
    </location>
</feature>
<evidence type="ECO:0000313" key="3">
    <source>
        <dbReference type="Proteomes" id="UP000093807"/>
    </source>
</evidence>
<protein>
    <submittedName>
        <fullName evidence="2">Uncharacterized protein</fullName>
    </submittedName>
</protein>
<organism evidence="2 3">
    <name type="scientific">Flavobacterium succinicans</name>
    <dbReference type="NCBI Taxonomy" id="29536"/>
    <lineage>
        <taxon>Bacteria</taxon>
        <taxon>Pseudomonadati</taxon>
        <taxon>Bacteroidota</taxon>
        <taxon>Flavobacteriia</taxon>
        <taxon>Flavobacteriales</taxon>
        <taxon>Flavobacteriaceae</taxon>
        <taxon>Flavobacterium</taxon>
    </lineage>
</organism>